<accession>A0A1I1Y0N9</accession>
<evidence type="ECO:0008006" key="3">
    <source>
        <dbReference type="Google" id="ProtNLM"/>
    </source>
</evidence>
<gene>
    <name evidence="1" type="ORF">SAMN04487969_101123</name>
</gene>
<dbReference type="RefSeq" id="WP_046230473.1">
    <property type="nucleotide sequence ID" value="NZ_FONN01000001.1"/>
</dbReference>
<dbReference type="AlphaFoldDB" id="A0A1I1Y0N9"/>
<protein>
    <recommendedName>
        <fullName evidence="3">Capsid protein</fullName>
    </recommendedName>
</protein>
<sequence>MPYNYVESFLTVLQQKYAQELTSSELTTANAQFVGTKTVKIPRLDVAGYKDHSRNGGWNRQSIANDFELKVLQHDRDVEFFVDTMDVDETNQILSAANVTNVFEDEQAIPELDKYRYSKLYSEVVDLGGALDTTVPTIANVLNIFDDLMEEMDEASVPQSGRILYATPTMHKLLKQAEKVQRTIEVTNNNGVVNRAVRSLDDVKLKMVPSDRMKSAFDFTNGAVPGVGAKQINMILVHPSAVLAPVKHSAIYLWEPGSHTGGDGYLYQNRKYTDLFAIERKLKGIQINVQA</sequence>
<organism evidence="1 2">
    <name type="scientific">Paenibacillus algorifonticola</name>
    <dbReference type="NCBI Taxonomy" id="684063"/>
    <lineage>
        <taxon>Bacteria</taxon>
        <taxon>Bacillati</taxon>
        <taxon>Bacillota</taxon>
        <taxon>Bacilli</taxon>
        <taxon>Bacillales</taxon>
        <taxon>Paenibacillaceae</taxon>
        <taxon>Paenibacillus</taxon>
    </lineage>
</organism>
<name>A0A1I1Y0N9_9BACL</name>
<reference evidence="2" key="1">
    <citation type="submission" date="2016-10" db="EMBL/GenBank/DDBJ databases">
        <authorList>
            <person name="Varghese N."/>
            <person name="Submissions S."/>
        </authorList>
    </citation>
    <scope>NUCLEOTIDE SEQUENCE [LARGE SCALE GENOMIC DNA]</scope>
    <source>
        <strain evidence="2">CGMCC 1.10223</strain>
    </source>
</reference>
<dbReference type="Proteomes" id="UP000183410">
    <property type="component" value="Unassembled WGS sequence"/>
</dbReference>
<keyword evidence="2" id="KW-1185">Reference proteome</keyword>
<dbReference type="EMBL" id="FONN01000001">
    <property type="protein sequence ID" value="SFE11330.1"/>
    <property type="molecule type" value="Genomic_DNA"/>
</dbReference>
<proteinExistence type="predicted"/>
<dbReference type="OrthoDB" id="9770443at2"/>
<evidence type="ECO:0000313" key="1">
    <source>
        <dbReference type="EMBL" id="SFE11330.1"/>
    </source>
</evidence>
<evidence type="ECO:0000313" key="2">
    <source>
        <dbReference type="Proteomes" id="UP000183410"/>
    </source>
</evidence>